<protein>
    <recommendedName>
        <fullName evidence="8">Ankyrin repeat protein</fullName>
    </recommendedName>
</protein>
<feature type="transmembrane region" description="Helical" evidence="5">
    <location>
        <begin position="84"/>
        <end position="105"/>
    </location>
</feature>
<dbReference type="PANTHER" id="PTHR24198:SF165">
    <property type="entry name" value="ANKYRIN REPEAT-CONTAINING PROTEIN-RELATED"/>
    <property type="match status" value="1"/>
</dbReference>
<feature type="repeat" description="ANK" evidence="3">
    <location>
        <begin position="682"/>
        <end position="714"/>
    </location>
</feature>
<dbReference type="OrthoDB" id="539213at2759"/>
<accession>A0A9X0BQU3</accession>
<dbReference type="Pfam" id="PF00023">
    <property type="entry name" value="Ank"/>
    <property type="match status" value="1"/>
</dbReference>
<feature type="region of interest" description="Disordered" evidence="4">
    <location>
        <begin position="1816"/>
        <end position="1848"/>
    </location>
</feature>
<keyword evidence="7" id="KW-1185">Reference proteome</keyword>
<keyword evidence="1" id="KW-0677">Repeat</keyword>
<evidence type="ECO:0000256" key="3">
    <source>
        <dbReference type="PROSITE-ProRule" id="PRU00023"/>
    </source>
</evidence>
<comment type="caution">
    <text evidence="6">The sequence shown here is derived from an EMBL/GenBank/DDBJ whole genome shotgun (WGS) entry which is preliminary data.</text>
</comment>
<dbReference type="Pfam" id="PF12796">
    <property type="entry name" value="Ank_2"/>
    <property type="match status" value="1"/>
</dbReference>
<keyword evidence="5" id="KW-0812">Transmembrane</keyword>
<evidence type="ECO:0000256" key="2">
    <source>
        <dbReference type="ARBA" id="ARBA00023043"/>
    </source>
</evidence>
<keyword evidence="2 3" id="KW-0040">ANK repeat</keyword>
<organism evidence="6 7">
    <name type="scientific">Penicillium desertorum</name>
    <dbReference type="NCBI Taxonomy" id="1303715"/>
    <lineage>
        <taxon>Eukaryota</taxon>
        <taxon>Fungi</taxon>
        <taxon>Dikarya</taxon>
        <taxon>Ascomycota</taxon>
        <taxon>Pezizomycotina</taxon>
        <taxon>Eurotiomycetes</taxon>
        <taxon>Eurotiomycetidae</taxon>
        <taxon>Eurotiales</taxon>
        <taxon>Aspergillaceae</taxon>
        <taxon>Penicillium</taxon>
    </lineage>
</organism>
<dbReference type="PANTHER" id="PTHR24198">
    <property type="entry name" value="ANKYRIN REPEAT AND PROTEIN KINASE DOMAIN-CONTAINING PROTEIN"/>
    <property type="match status" value="1"/>
</dbReference>
<evidence type="ECO:0000313" key="7">
    <source>
        <dbReference type="Proteomes" id="UP001147760"/>
    </source>
</evidence>
<feature type="repeat" description="ANK" evidence="3">
    <location>
        <begin position="790"/>
        <end position="818"/>
    </location>
</feature>
<evidence type="ECO:0000256" key="1">
    <source>
        <dbReference type="ARBA" id="ARBA00022737"/>
    </source>
</evidence>
<evidence type="ECO:0000256" key="5">
    <source>
        <dbReference type="SAM" id="Phobius"/>
    </source>
</evidence>
<dbReference type="Proteomes" id="UP001147760">
    <property type="component" value="Unassembled WGS sequence"/>
</dbReference>
<dbReference type="InterPro" id="IPR036770">
    <property type="entry name" value="Ankyrin_rpt-contain_sf"/>
</dbReference>
<sequence length="1848" mass="208096">MAIYPSKHAGPSQIRSYLTTVLTTKHELSLPDATSMANNWRFGREYDLREASQDDFCDMFGVIGPSLHHSVSEDMAAAWHSTPAGSLSVFLIQGIPTLLVILLFYQGIRIDIMTSLPSLPVKHNDFVKYVNSNSEKPMADLVQPYNEYDAVLRKKFAQDPSHPSIQDNHVNIVPLYDQNGSTDLSIRARDLVSETPEQTEKYLLPLNAKDRKPNGSAAVVPSLNEFRNNFALFTEGSLSEIDWSNVVAAGSAVVTSLLPVPEKYRNSKRGLRKYYHEEFAPASDVDLFLYGLTEEQALEKIMHIEDKIKNTILYETTTIRTKNTITIASQYPNRHVQIVLRIYRSVAEILTGFDVDAACAAYDGRQVYASPRAIAAYITQVNQIDLTRRSPSYENRLSKYSHRGFEVFWPALDRSKIDPTIFERSFTRTEGLARLLVLEKLPRSEDRDNYLQKRREERGRPPLNLYLLRRNGQMLHGNLKDDWEDEVPDWQEQDQVSDYHTFNIPYGRRFNAKNIEKLLYTKDLLLNAQWNQPEDRTVYLHRHPAFFGEAEHVIGDCCGFCPKPVTEEEIEVADEEAKIYISGQITFIKDDPGRQEIGSFNPITETDWTEMAYVGRTERLCQAIVANNVDSVKAFLAEEGANPDRRDYTGRTPLQLACMCSTPEVVQCLVDGGARMISRMADGKTALHLAAARGHAEIIRILLTKSNENEEEEAKKEEMLKKNDKSEPSTAEDEDVDMIDQSDAVSHTSASYVKVEAEKEDEEEDLTTYDTLEEDDEPDIYDINVVAWDSRTAPLHLAILHGHTEAVKELVTSFGADILLPVKILNEHNRTPLAAILNLVLIHALPFEKAKEMSQTLLDLGASPAQADLKQKSPLYYLAHSDKFDILDIYMQHDEPAVKRAINHMAVLGTSWTPEYSSALMIALAAKNAPAASKLLGAGAQPEINIGEIVKLITASRGTNNFYDVEDAARSSVKQPIFLAIENDLPLVAIDLLHRGANPNAVIKGKYESKGRTLLDVMRQSLRTLREFLVERKYQSYYHSVATPLDPSDETYLSEFQSGSYKMFTAKDLLRNVRKLNRQTEEQAEKAKAIPDDPPGLVEKKAFIAELVRDYEKLEFIMLQKDAKTWDELHPPQNVPMPIPAQVPTNKPAQLPRMPWKVSFSFDVPAITDNARDGYLQLFEAAWNGDINTIKTLTLGMWGSLNDQAPLEIAVTDSQGLSALSISIMRGHFAVAKAIIKILHVQYKVKEPRGRKRFEINVDACSDDSDDSDEENDELKIVSDIVDDTFTHENIGEVSSQVESNTSPLAAFERRFNAYLFLDEYQQKGWDKKNNLDDVDGSLKYAVYTNNIPLLEFLLKTGLDLASTNPSGKREFLVRLDEFQLAISLGRTDCLAKMIQSAGAGLPLTKLSEDCGVEEKKEPQYYPGLSIRGAKRADWANAGRDRPMRAQTQRPPLLIAARRGNLASTEFFLGTAPARYYLEYLNANKDDERVKRLTQSKLGLEGSLLTWLQARNNLVLHSAILSEPNDESVRLVQYLVDHHPECMEVRSTEGLTPLALAMSHHKVRFARILVDAGANQAVRDKEARNLLHLILVSDGGRICKHSDRCTRLLDLLDKQLLPTMLTERAGKGSRTPFSRWLHAQPHFTPEDPVIPRPPNTPQTDDEIIICMTNLILDLADSTDQKHLEVFDEAGNTPVHDAVKKGFPQVLGLLLDRRPDMLNRENATGTTPLEMAVDAWVNKTTSAPPVSPPGSTNTHPEWQNAVQRAPRFFIPGCRLKYDQEKEMLRVCQERAQQRPGKRRLVSLFEANEVAKRLAAAGRATGRRFGARDDDESTDSEDDPEGWGSMSGYW</sequence>
<feature type="compositionally biased region" description="Acidic residues" evidence="4">
    <location>
        <begin position="1827"/>
        <end position="1839"/>
    </location>
</feature>
<dbReference type="Gene3D" id="1.25.40.20">
    <property type="entry name" value="Ankyrin repeat-containing domain"/>
    <property type="match status" value="5"/>
</dbReference>
<feature type="compositionally biased region" description="Basic and acidic residues" evidence="4">
    <location>
        <begin position="713"/>
        <end position="727"/>
    </location>
</feature>
<evidence type="ECO:0000313" key="6">
    <source>
        <dbReference type="EMBL" id="KAJ5478851.1"/>
    </source>
</evidence>
<evidence type="ECO:0000256" key="4">
    <source>
        <dbReference type="SAM" id="MobiDB-lite"/>
    </source>
</evidence>
<dbReference type="EMBL" id="JAPWDO010000003">
    <property type="protein sequence ID" value="KAJ5478851.1"/>
    <property type="molecule type" value="Genomic_DNA"/>
</dbReference>
<reference evidence="6" key="1">
    <citation type="submission" date="2022-12" db="EMBL/GenBank/DDBJ databases">
        <authorList>
            <person name="Petersen C."/>
        </authorList>
    </citation>
    <scope>NUCLEOTIDE SEQUENCE</scope>
    <source>
        <strain evidence="6">IBT 17660</strain>
    </source>
</reference>
<reference evidence="6" key="2">
    <citation type="journal article" date="2023" name="IMA Fungus">
        <title>Comparative genomic study of the Penicillium genus elucidates a diverse pangenome and 15 lateral gene transfer events.</title>
        <authorList>
            <person name="Petersen C."/>
            <person name="Sorensen T."/>
            <person name="Nielsen M.R."/>
            <person name="Sondergaard T.E."/>
            <person name="Sorensen J.L."/>
            <person name="Fitzpatrick D.A."/>
            <person name="Frisvad J.C."/>
            <person name="Nielsen K.L."/>
        </authorList>
    </citation>
    <scope>NUCLEOTIDE SEQUENCE</scope>
    <source>
        <strain evidence="6">IBT 17660</strain>
    </source>
</reference>
<dbReference type="SMART" id="SM00248">
    <property type="entry name" value="ANK"/>
    <property type="match status" value="12"/>
</dbReference>
<dbReference type="SUPFAM" id="SSF48403">
    <property type="entry name" value="Ankyrin repeat"/>
    <property type="match status" value="2"/>
</dbReference>
<feature type="region of interest" description="Disordered" evidence="4">
    <location>
        <begin position="708"/>
        <end position="767"/>
    </location>
</feature>
<dbReference type="PROSITE" id="PS50297">
    <property type="entry name" value="ANK_REP_REGION"/>
    <property type="match status" value="4"/>
</dbReference>
<dbReference type="PRINTS" id="PR01415">
    <property type="entry name" value="ANKYRIN"/>
</dbReference>
<gene>
    <name evidence="6" type="ORF">N7530_004360</name>
</gene>
<name>A0A9X0BQU3_9EURO</name>
<proteinExistence type="predicted"/>
<keyword evidence="5" id="KW-0472">Membrane</keyword>
<keyword evidence="5" id="KW-1133">Transmembrane helix</keyword>
<dbReference type="PROSITE" id="PS50088">
    <property type="entry name" value="ANK_REPEAT"/>
    <property type="match status" value="5"/>
</dbReference>
<evidence type="ECO:0008006" key="8">
    <source>
        <dbReference type="Google" id="ProtNLM"/>
    </source>
</evidence>
<dbReference type="InterPro" id="IPR002110">
    <property type="entry name" value="Ankyrin_rpt"/>
</dbReference>
<feature type="repeat" description="ANK" evidence="3">
    <location>
        <begin position="1549"/>
        <end position="1581"/>
    </location>
</feature>
<feature type="compositionally biased region" description="Acidic residues" evidence="4">
    <location>
        <begin position="730"/>
        <end position="740"/>
    </location>
</feature>
<feature type="repeat" description="ANK" evidence="3">
    <location>
        <begin position="649"/>
        <end position="681"/>
    </location>
</feature>
<feature type="repeat" description="ANK" evidence="3">
    <location>
        <begin position="1689"/>
        <end position="1721"/>
    </location>
</feature>
<feature type="compositionally biased region" description="Acidic residues" evidence="4">
    <location>
        <begin position="758"/>
        <end position="767"/>
    </location>
</feature>